<dbReference type="GO" id="GO:0005524">
    <property type="term" value="F:ATP binding"/>
    <property type="evidence" value="ECO:0007669"/>
    <property type="project" value="UniProtKB-KW"/>
</dbReference>
<evidence type="ECO:0000256" key="4">
    <source>
        <dbReference type="ARBA" id="ARBA00016471"/>
    </source>
</evidence>
<proteinExistence type="inferred from homology"/>
<dbReference type="EMBL" id="FLQS01000045">
    <property type="protein sequence ID" value="SBS77834.1"/>
    <property type="molecule type" value="Genomic_DNA"/>
</dbReference>
<comment type="catalytic activity">
    <reaction evidence="1 10">
        <text>(2R)-3-phosphoglycerate + ATP = (2R)-3-phospho-glyceroyl phosphate + ADP</text>
        <dbReference type="Rhea" id="RHEA:14801"/>
        <dbReference type="ChEBI" id="CHEBI:30616"/>
        <dbReference type="ChEBI" id="CHEBI:57604"/>
        <dbReference type="ChEBI" id="CHEBI:58272"/>
        <dbReference type="ChEBI" id="CHEBI:456216"/>
        <dbReference type="EC" id="2.7.2.3"/>
    </reaction>
</comment>
<dbReference type="GO" id="GO:0006096">
    <property type="term" value="P:glycolytic process"/>
    <property type="evidence" value="ECO:0007669"/>
    <property type="project" value="UniProtKB-UniPathway"/>
</dbReference>
<dbReference type="AlphaFoldDB" id="A0A1Y5PGN7"/>
<evidence type="ECO:0000256" key="3">
    <source>
        <dbReference type="ARBA" id="ARBA00013061"/>
    </source>
</evidence>
<evidence type="ECO:0000256" key="5">
    <source>
        <dbReference type="ARBA" id="ARBA00022679"/>
    </source>
</evidence>
<evidence type="ECO:0000256" key="8">
    <source>
        <dbReference type="ARBA" id="ARBA00022840"/>
    </source>
</evidence>
<dbReference type="GO" id="GO:0006094">
    <property type="term" value="P:gluconeogenesis"/>
    <property type="evidence" value="ECO:0007669"/>
    <property type="project" value="TreeGrafter"/>
</dbReference>
<keyword evidence="5 10" id="KW-0808">Transferase</keyword>
<dbReference type="InterPro" id="IPR015824">
    <property type="entry name" value="Phosphoglycerate_kinase_N"/>
</dbReference>
<dbReference type="PANTHER" id="PTHR11406:SF23">
    <property type="entry name" value="PHOSPHOGLYCERATE KINASE 1, CHLOROPLASTIC-RELATED"/>
    <property type="match status" value="1"/>
</dbReference>
<dbReference type="InterPro" id="IPR036043">
    <property type="entry name" value="Phosphoglycerate_kinase_sf"/>
</dbReference>
<comment type="pathway">
    <text evidence="2">Carbohydrate degradation; glycolysis; pyruvate from D-glyceraldehyde 3-phosphate: step 2/5.</text>
</comment>
<evidence type="ECO:0000256" key="1">
    <source>
        <dbReference type="ARBA" id="ARBA00000642"/>
    </source>
</evidence>
<protein>
    <recommendedName>
        <fullName evidence="4 10">Phosphoglycerate kinase</fullName>
        <ecNumber evidence="3 10">2.7.2.3</ecNumber>
    </recommendedName>
</protein>
<dbReference type="GO" id="GO:0004618">
    <property type="term" value="F:phosphoglycerate kinase activity"/>
    <property type="evidence" value="ECO:0007669"/>
    <property type="project" value="UniProtKB-EC"/>
</dbReference>
<accession>A0A1Y5PGN7</accession>
<reference evidence="11" key="1">
    <citation type="submission" date="2016-03" db="EMBL/GenBank/DDBJ databases">
        <authorList>
            <person name="Ploux O."/>
        </authorList>
    </citation>
    <scope>NUCLEOTIDE SEQUENCE</scope>
    <source>
        <strain evidence="11">UC10</strain>
    </source>
</reference>
<dbReference type="EC" id="2.7.2.3" evidence="3 10"/>
<name>A0A1Y5PGN7_9MYCO</name>
<evidence type="ECO:0000256" key="10">
    <source>
        <dbReference type="RuleBase" id="RU000532"/>
    </source>
</evidence>
<keyword evidence="7 10" id="KW-0418">Kinase</keyword>
<dbReference type="PRINTS" id="PR00477">
    <property type="entry name" value="PHGLYCKINASE"/>
</dbReference>
<organism evidence="11">
    <name type="scientific">uncultured Mycobacterium sp</name>
    <dbReference type="NCBI Taxonomy" id="171292"/>
    <lineage>
        <taxon>Bacteria</taxon>
        <taxon>Bacillati</taxon>
        <taxon>Actinomycetota</taxon>
        <taxon>Actinomycetes</taxon>
        <taxon>Mycobacteriales</taxon>
        <taxon>Mycobacteriaceae</taxon>
        <taxon>Mycobacterium</taxon>
        <taxon>environmental samples</taxon>
    </lineage>
</organism>
<evidence type="ECO:0000256" key="6">
    <source>
        <dbReference type="ARBA" id="ARBA00022741"/>
    </source>
</evidence>
<evidence type="ECO:0000256" key="9">
    <source>
        <dbReference type="ARBA" id="ARBA00023152"/>
    </source>
</evidence>
<keyword evidence="9" id="KW-0324">Glycolysis</keyword>
<dbReference type="GO" id="GO:0043531">
    <property type="term" value="F:ADP binding"/>
    <property type="evidence" value="ECO:0007669"/>
    <property type="project" value="TreeGrafter"/>
</dbReference>
<keyword evidence="6" id="KW-0547">Nucleotide-binding</keyword>
<sequence>MGVFEFPAFAAGTKGVAEAIVGATAKGAFSVVGGGDSAAAVRQLGLPDHGFSHISTGGGASLEYLEGKALPGIDVLNP</sequence>
<gene>
    <name evidence="11" type="ORF">MHPYR_50001</name>
</gene>
<dbReference type="Gene3D" id="3.40.50.1260">
    <property type="entry name" value="Phosphoglycerate kinase, N-terminal domain"/>
    <property type="match status" value="1"/>
</dbReference>
<dbReference type="PANTHER" id="PTHR11406">
    <property type="entry name" value="PHOSPHOGLYCERATE KINASE"/>
    <property type="match status" value="1"/>
</dbReference>
<evidence type="ECO:0000256" key="2">
    <source>
        <dbReference type="ARBA" id="ARBA00004838"/>
    </source>
</evidence>
<keyword evidence="8" id="KW-0067">ATP-binding</keyword>
<evidence type="ECO:0000313" key="11">
    <source>
        <dbReference type="EMBL" id="SBS77834.1"/>
    </source>
</evidence>
<dbReference type="UniPathway" id="UPA00109">
    <property type="reaction ID" value="UER00185"/>
</dbReference>
<dbReference type="GO" id="GO:0005829">
    <property type="term" value="C:cytosol"/>
    <property type="evidence" value="ECO:0007669"/>
    <property type="project" value="TreeGrafter"/>
</dbReference>
<dbReference type="InterPro" id="IPR001576">
    <property type="entry name" value="Phosphoglycerate_kinase"/>
</dbReference>
<dbReference type="SUPFAM" id="SSF53748">
    <property type="entry name" value="Phosphoglycerate kinase"/>
    <property type="match status" value="1"/>
</dbReference>
<comment type="similarity">
    <text evidence="10">Belongs to the phosphoglycerate kinase family.</text>
</comment>
<evidence type="ECO:0000256" key="7">
    <source>
        <dbReference type="ARBA" id="ARBA00022777"/>
    </source>
</evidence>
<dbReference type="Pfam" id="PF00162">
    <property type="entry name" value="PGK"/>
    <property type="match status" value="1"/>
</dbReference>